<evidence type="ECO:0000313" key="2">
    <source>
        <dbReference type="EMBL" id="MBM6820470.1"/>
    </source>
</evidence>
<comment type="caution">
    <text evidence="2">The sequence shown here is derived from an EMBL/GenBank/DDBJ whole genome shotgun (WGS) entry which is preliminary data.</text>
</comment>
<protein>
    <submittedName>
        <fullName evidence="2">Uncharacterized protein</fullName>
    </submittedName>
</protein>
<dbReference type="RefSeq" id="WP_204572578.1">
    <property type="nucleotide sequence ID" value="NZ_JACJLL010000117.1"/>
</dbReference>
<accession>A0ABS2FIT1</accession>
<feature type="region of interest" description="Disordered" evidence="1">
    <location>
        <begin position="1"/>
        <end position="21"/>
    </location>
</feature>
<name>A0ABS2FIT1_9CLOT</name>
<proteinExistence type="predicted"/>
<organism evidence="2 3">
    <name type="scientific">Clostridium saudiense</name>
    <dbReference type="NCBI Taxonomy" id="1414720"/>
    <lineage>
        <taxon>Bacteria</taxon>
        <taxon>Bacillati</taxon>
        <taxon>Bacillota</taxon>
        <taxon>Clostridia</taxon>
        <taxon>Eubacteriales</taxon>
        <taxon>Clostridiaceae</taxon>
        <taxon>Clostridium</taxon>
    </lineage>
</organism>
<reference evidence="2 3" key="1">
    <citation type="journal article" date="2021" name="Sci. Rep.">
        <title>The distribution of antibiotic resistance genes in chicken gut microbiota commensals.</title>
        <authorList>
            <person name="Juricova H."/>
            <person name="Matiasovicova J."/>
            <person name="Kubasova T."/>
            <person name="Cejkova D."/>
            <person name="Rychlik I."/>
        </authorList>
    </citation>
    <scope>NUCLEOTIDE SEQUENCE [LARGE SCALE GENOMIC DNA]</scope>
    <source>
        <strain evidence="2 3">An435</strain>
    </source>
</reference>
<sequence>MSTNSYNDFTHNDELLTPPYSDYEFSPLPYELLNSRSQLPPGGNFPGGNFPGGNPPGGFPGLPGFPNLPGSNFPGGSPGQGNMPKSPPPNYTPSKKEKGVQSLSSSKNTKAVSPNSIRFCLFKYTYIWEVSGRNYWTFLINVDRRSVSGFRWLGFTWVYFGLDLRRIDSFICYRSDNTCENCENLREDNLPLESSKKEYSINGTKNIYTKTLTSIDVPEVKEDYISQTIGYINDDTIESEIPCLKYRNTSYRIILDISYPDSYNESLKSKINEIANNASIAAIDTITSLRSSEFYLNPLEKFNASVSLIPEALIQFSVKFNSLLNEFNSYQRNDLEVNYSIKEEKVSTNWQPYPYYQPLSY</sequence>
<gene>
    <name evidence="2" type="ORF">H6A19_14200</name>
</gene>
<evidence type="ECO:0000313" key="3">
    <source>
        <dbReference type="Proteomes" id="UP000767334"/>
    </source>
</evidence>
<feature type="region of interest" description="Disordered" evidence="1">
    <location>
        <begin position="33"/>
        <end position="110"/>
    </location>
</feature>
<keyword evidence="3" id="KW-1185">Reference proteome</keyword>
<feature type="compositionally biased region" description="Polar residues" evidence="1">
    <location>
        <begin position="101"/>
        <end position="110"/>
    </location>
</feature>
<evidence type="ECO:0000256" key="1">
    <source>
        <dbReference type="SAM" id="MobiDB-lite"/>
    </source>
</evidence>
<dbReference type="EMBL" id="JACJLL010000117">
    <property type="protein sequence ID" value="MBM6820470.1"/>
    <property type="molecule type" value="Genomic_DNA"/>
</dbReference>
<dbReference type="Proteomes" id="UP000767334">
    <property type="component" value="Unassembled WGS sequence"/>
</dbReference>